<dbReference type="InterPro" id="IPR032675">
    <property type="entry name" value="LRR_dom_sf"/>
</dbReference>
<evidence type="ECO:0000313" key="2">
    <source>
        <dbReference type="Proteomes" id="UP000620124"/>
    </source>
</evidence>
<dbReference type="OrthoDB" id="2977329at2759"/>
<dbReference type="AlphaFoldDB" id="A0A8H7D5H3"/>
<dbReference type="EMBL" id="JACAZI010000005">
    <property type="protein sequence ID" value="KAF7360072.1"/>
    <property type="molecule type" value="Genomic_DNA"/>
</dbReference>
<gene>
    <name evidence="1" type="ORF">MVEN_00735300</name>
</gene>
<comment type="caution">
    <text evidence="1">The sequence shown here is derived from an EMBL/GenBank/DDBJ whole genome shotgun (WGS) entry which is preliminary data.</text>
</comment>
<proteinExistence type="predicted"/>
<protein>
    <submittedName>
        <fullName evidence="1">Uncharacterized protein</fullName>
    </submittedName>
</protein>
<keyword evidence="2" id="KW-1185">Reference proteome</keyword>
<name>A0A8H7D5H3_9AGAR</name>
<organism evidence="1 2">
    <name type="scientific">Mycena venus</name>
    <dbReference type="NCBI Taxonomy" id="2733690"/>
    <lineage>
        <taxon>Eukaryota</taxon>
        <taxon>Fungi</taxon>
        <taxon>Dikarya</taxon>
        <taxon>Basidiomycota</taxon>
        <taxon>Agaricomycotina</taxon>
        <taxon>Agaricomycetes</taxon>
        <taxon>Agaricomycetidae</taxon>
        <taxon>Agaricales</taxon>
        <taxon>Marasmiineae</taxon>
        <taxon>Mycenaceae</taxon>
        <taxon>Mycena</taxon>
    </lineage>
</organism>
<dbReference type="SUPFAM" id="SSF52047">
    <property type="entry name" value="RNI-like"/>
    <property type="match status" value="1"/>
</dbReference>
<sequence length="407" mass="46324">MPLSADLAQELIDSILDFLHDDRESLLFSGLVARKWVPATRYHLFERITVNHFFTRRAGHFFRDSAHSFLEICRSPHCTIIPAIQDVILNVDTDPAPVMLRELVDMLRHAPISKILFIDHTKSFRDPISLTWMAPHFPGLREFVYNSLDRFVLDVFTLITSFPELHRLSLYSNTRHAAKSAITQATPYPTAIPPAALTHLRTLRLRLFSDQSAGFMAWLRTSGDRIQLETLDIDIFHFYHNGWGPVAPLNAFLSANGKYLRNFGLRIRDGELDLSGLTNLRTLSLSSHGVEAICTSLASLPSEPTLSSFEVAFREWIHYDDFPCACDPRFLVHEFADVMQGAQFARLTQFTILVPAFFGDGGREALREYFPRWKDTDVLSVGFIDRFRVPVDSWEGVRDKLVGLGEG</sequence>
<reference evidence="1" key="1">
    <citation type="submission" date="2020-05" db="EMBL/GenBank/DDBJ databases">
        <title>Mycena genomes resolve the evolution of fungal bioluminescence.</title>
        <authorList>
            <person name="Tsai I.J."/>
        </authorList>
    </citation>
    <scope>NUCLEOTIDE SEQUENCE</scope>
    <source>
        <strain evidence="1">CCC161011</strain>
    </source>
</reference>
<accession>A0A8H7D5H3</accession>
<evidence type="ECO:0000313" key="1">
    <source>
        <dbReference type="EMBL" id="KAF7360072.1"/>
    </source>
</evidence>
<dbReference type="Proteomes" id="UP000620124">
    <property type="component" value="Unassembled WGS sequence"/>
</dbReference>
<dbReference type="Gene3D" id="3.80.10.10">
    <property type="entry name" value="Ribonuclease Inhibitor"/>
    <property type="match status" value="1"/>
</dbReference>